<accession>A0A829CWB4</accession>
<evidence type="ECO:0008006" key="3">
    <source>
        <dbReference type="Google" id="ProtNLM"/>
    </source>
</evidence>
<evidence type="ECO:0000313" key="2">
    <source>
        <dbReference type="Proteomes" id="UP000012329"/>
    </source>
</evidence>
<proteinExistence type="predicted"/>
<comment type="caution">
    <text evidence="1">The sequence shown here is derived from an EMBL/GenBank/DDBJ whole genome shotgun (WGS) entry which is preliminary data.</text>
</comment>
<organism evidence="1 2">
    <name type="scientific">Leptospira interrogans str. 2002000626</name>
    <dbReference type="NCBI Taxonomy" id="996803"/>
    <lineage>
        <taxon>Bacteria</taxon>
        <taxon>Pseudomonadati</taxon>
        <taxon>Spirochaetota</taxon>
        <taxon>Spirochaetia</taxon>
        <taxon>Leptospirales</taxon>
        <taxon>Leptospiraceae</taxon>
        <taxon>Leptospira</taxon>
    </lineage>
</organism>
<gene>
    <name evidence="1" type="ORF">LEP1GSC029_4740</name>
</gene>
<sequence>MEETLTSLRLEEQQKEEELLKFKSDLYETIPDGDLSDQVAQNKTNLEHLRVPKLEKYQSGKYTL</sequence>
<protein>
    <recommendedName>
        <fullName evidence="3">Gam-like protein</fullName>
    </recommendedName>
</protein>
<reference evidence="1 2" key="1">
    <citation type="submission" date="2013-02" db="EMBL/GenBank/DDBJ databases">
        <authorList>
            <person name="Harkins D.M."/>
            <person name="Durkin A.S."/>
            <person name="Brinkac L.M."/>
            <person name="Haft D.H."/>
            <person name="Selengut J.D."/>
            <person name="Sanka R."/>
            <person name="DePew J."/>
            <person name="Purushe J."/>
            <person name="Whelen A.C."/>
            <person name="Vinetz J.M."/>
            <person name="Sutton G.G."/>
            <person name="Nierman W.C."/>
            <person name="Fouts D.E."/>
        </authorList>
    </citation>
    <scope>NUCLEOTIDE SEQUENCE [LARGE SCALE GENOMIC DNA]</scope>
    <source>
        <strain evidence="1 2">2002000626</strain>
    </source>
</reference>
<name>A0A829CWB4_LEPIR</name>
<dbReference type="AlphaFoldDB" id="A0A829CWB4"/>
<evidence type="ECO:0000313" key="1">
    <source>
        <dbReference type="EMBL" id="EMY02307.1"/>
    </source>
</evidence>
<dbReference type="EMBL" id="AFJL02000251">
    <property type="protein sequence ID" value="EMY02307.1"/>
    <property type="molecule type" value="Genomic_DNA"/>
</dbReference>
<dbReference type="Proteomes" id="UP000012329">
    <property type="component" value="Unassembled WGS sequence"/>
</dbReference>